<feature type="compositionally biased region" description="Polar residues" evidence="1">
    <location>
        <begin position="439"/>
        <end position="453"/>
    </location>
</feature>
<accession>A0ABQ9GYN3</accession>
<organism evidence="2 3">
    <name type="scientific">Dryococelus australis</name>
    <dbReference type="NCBI Taxonomy" id="614101"/>
    <lineage>
        <taxon>Eukaryota</taxon>
        <taxon>Metazoa</taxon>
        <taxon>Ecdysozoa</taxon>
        <taxon>Arthropoda</taxon>
        <taxon>Hexapoda</taxon>
        <taxon>Insecta</taxon>
        <taxon>Pterygota</taxon>
        <taxon>Neoptera</taxon>
        <taxon>Polyneoptera</taxon>
        <taxon>Phasmatodea</taxon>
        <taxon>Verophasmatodea</taxon>
        <taxon>Anareolatae</taxon>
        <taxon>Phasmatidae</taxon>
        <taxon>Eurycanthinae</taxon>
        <taxon>Dryococelus</taxon>
    </lineage>
</organism>
<sequence length="453" mass="50850">MFTAMQSRYMHLTTNTLRHRMNGHRVDIKQVAPQAAPHNQNFDFCYTTRMVKVLPPSNNNNPTATFKIFHLTLVCLLAARFTICQLPSNRLKCATTSHLNMMAKSGSYSVFFFLWRYIKDKVFRTPLSANIDNLKTIITDAIRTVIPDMLTRVWNEFEYSLNVVWAAPGRVRQRKFCAACCDSWREERSLVQCGHGLMEREKESSGMGVAGGWKEEGSKAVWAAWLRGGMTDSRWRVDCTKGEGGGAKKKCARDLFRGQTQLSKGLLDTKTALHLSPAPGWTATAKGIGIGTGIGKHGIGTTVSTRDILKYHCVHVWRYIFFSKRYFEGVLVQACCALLSQVPEEEISGKSRPRWDINEPHISDTRRRGPTPSYIGLVKYLQQSSSGVITLTNINNQQRSSGEGPMEGKQPVIGERVQSIRKHPHKDQNVVSRLGPHTSRPNLLSTLHASTIS</sequence>
<reference evidence="2 3" key="1">
    <citation type="submission" date="2023-02" db="EMBL/GenBank/DDBJ databases">
        <title>LHISI_Scaffold_Assembly.</title>
        <authorList>
            <person name="Stuart O.P."/>
            <person name="Cleave R."/>
            <person name="Magrath M.J.L."/>
            <person name="Mikheyev A.S."/>
        </authorList>
    </citation>
    <scope>NUCLEOTIDE SEQUENCE [LARGE SCALE GENOMIC DNA]</scope>
    <source>
        <strain evidence="2">Daus_M_001</strain>
        <tissue evidence="2">Leg muscle</tissue>
    </source>
</reference>
<evidence type="ECO:0000313" key="2">
    <source>
        <dbReference type="EMBL" id="KAJ8877135.1"/>
    </source>
</evidence>
<comment type="caution">
    <text evidence="2">The sequence shown here is derived from an EMBL/GenBank/DDBJ whole genome shotgun (WGS) entry which is preliminary data.</text>
</comment>
<dbReference type="EMBL" id="JARBHB010000008">
    <property type="protein sequence ID" value="KAJ8877135.1"/>
    <property type="molecule type" value="Genomic_DNA"/>
</dbReference>
<name>A0ABQ9GYN3_9NEOP</name>
<protein>
    <submittedName>
        <fullName evidence="2">Uncharacterized protein</fullName>
    </submittedName>
</protein>
<proteinExistence type="predicted"/>
<feature type="region of interest" description="Disordered" evidence="1">
    <location>
        <begin position="422"/>
        <end position="453"/>
    </location>
</feature>
<gene>
    <name evidence="2" type="ORF">PR048_021588</name>
</gene>
<dbReference type="Proteomes" id="UP001159363">
    <property type="component" value="Chromosome 7"/>
</dbReference>
<keyword evidence="3" id="KW-1185">Reference proteome</keyword>
<evidence type="ECO:0000313" key="3">
    <source>
        <dbReference type="Proteomes" id="UP001159363"/>
    </source>
</evidence>
<evidence type="ECO:0000256" key="1">
    <source>
        <dbReference type="SAM" id="MobiDB-lite"/>
    </source>
</evidence>